<dbReference type="FunCoup" id="A0A4Q1BS55">
    <property type="interactions" value="319"/>
</dbReference>
<gene>
    <name evidence="9" type="ORF">M231_01892</name>
</gene>
<dbReference type="Gene3D" id="1.10.287.110">
    <property type="entry name" value="DnaJ domain"/>
    <property type="match status" value="1"/>
</dbReference>
<dbReference type="InterPro" id="IPR002939">
    <property type="entry name" value="DnaJ_C"/>
</dbReference>
<dbReference type="InterPro" id="IPR008971">
    <property type="entry name" value="HSP40/DnaJ_pept-bd"/>
</dbReference>
<evidence type="ECO:0000313" key="10">
    <source>
        <dbReference type="Proteomes" id="UP000289152"/>
    </source>
</evidence>
<keyword evidence="2" id="KW-0677">Repeat</keyword>
<feature type="compositionally biased region" description="Low complexity" evidence="6">
    <location>
        <begin position="72"/>
        <end position="81"/>
    </location>
</feature>
<dbReference type="GO" id="GO:0051082">
    <property type="term" value="F:unfolded protein binding"/>
    <property type="evidence" value="ECO:0007669"/>
    <property type="project" value="InterPro"/>
</dbReference>
<dbReference type="Pfam" id="PF00226">
    <property type="entry name" value="DnaJ"/>
    <property type="match status" value="1"/>
</dbReference>
<feature type="compositionally biased region" description="Basic and acidic residues" evidence="6">
    <location>
        <begin position="62"/>
        <end position="71"/>
    </location>
</feature>
<feature type="domain" description="J" evidence="7">
    <location>
        <begin position="6"/>
        <end position="71"/>
    </location>
</feature>
<keyword evidence="10" id="KW-1185">Reference proteome</keyword>
<dbReference type="GO" id="GO:0030544">
    <property type="term" value="F:Hsp70 protein binding"/>
    <property type="evidence" value="ECO:0007669"/>
    <property type="project" value="InterPro"/>
</dbReference>
<dbReference type="PANTHER" id="PTHR43888">
    <property type="entry name" value="DNAJ-LIKE-2, ISOFORM A-RELATED"/>
    <property type="match status" value="1"/>
</dbReference>
<dbReference type="OrthoDB" id="550424at2759"/>
<dbReference type="VEuPathDB" id="FungiDB:TREMEDRAFT_68250"/>
<dbReference type="CDD" id="cd06257">
    <property type="entry name" value="DnaJ"/>
    <property type="match status" value="1"/>
</dbReference>
<dbReference type="InterPro" id="IPR036869">
    <property type="entry name" value="J_dom_sf"/>
</dbReference>
<reference evidence="9 10" key="1">
    <citation type="submission" date="2016-06" db="EMBL/GenBank/DDBJ databases">
        <title>Evolution of pathogenesis and genome organization in the Tremellales.</title>
        <authorList>
            <person name="Cuomo C."/>
            <person name="Litvintseva A."/>
            <person name="Heitman J."/>
            <person name="Chen Y."/>
            <person name="Sun S."/>
            <person name="Springer D."/>
            <person name="Dromer F."/>
            <person name="Young S."/>
            <person name="Zeng Q."/>
            <person name="Chapman S."/>
            <person name="Gujja S."/>
            <person name="Saif S."/>
            <person name="Birren B."/>
        </authorList>
    </citation>
    <scope>NUCLEOTIDE SEQUENCE [LARGE SCALE GENOMIC DNA]</scope>
    <source>
        <strain evidence="9 10">ATCC 28783</strain>
    </source>
</reference>
<dbReference type="SUPFAM" id="SSF46565">
    <property type="entry name" value="Chaperone J-domain"/>
    <property type="match status" value="1"/>
</dbReference>
<evidence type="ECO:0000256" key="1">
    <source>
        <dbReference type="ARBA" id="ARBA00022723"/>
    </source>
</evidence>
<dbReference type="CDD" id="cd10719">
    <property type="entry name" value="DnaJ_zf"/>
    <property type="match status" value="1"/>
</dbReference>
<evidence type="ECO:0000256" key="3">
    <source>
        <dbReference type="ARBA" id="ARBA00022771"/>
    </source>
</evidence>
<keyword evidence="1 5" id="KW-0479">Metal-binding</keyword>
<dbReference type="SUPFAM" id="SSF49493">
    <property type="entry name" value="HSP40/DnaJ peptide-binding domain"/>
    <property type="match status" value="2"/>
</dbReference>
<evidence type="ECO:0000256" key="2">
    <source>
        <dbReference type="ARBA" id="ARBA00022737"/>
    </source>
</evidence>
<dbReference type="FunFam" id="2.10.230.10:FF:000001">
    <property type="entry name" value="DnaJ subfamily A member 2"/>
    <property type="match status" value="1"/>
</dbReference>
<sequence>MVADTAYYDLLEIHVTADEGEIKRAYKRKAMQHHPDKNPDDPLAHETFQKIGQAYETLSDPNLRESYDKYGPDGPSSSSHGGDMDDLFASMFGASFTFDSAGPSRRSKPSRGQDTNVRYEVSLEEVYKGKTVRMSLERDRLCGGCRGSGARPNAVPVKCGTCEGKGSIYVQRHLGPNLVGRMKEECTACQGEGKRVRDREKCKRCKGAKVVKEKKQVEFDIKPGTLDGERIALRGEGDEASEIPPGDVIFQIRHRPHPLFRPRPSGRPHDLSMTLPLSLSEALLGFSRVAFVHLDGRGIRLVSPRGQRVIRPSEELVIKGEGLPMRYNDGKGDLWIKFEIEMPGTSWVARQDPEVSYRLLSFSSWSMSDDLLLSCSIDAKKRWQRKRVPLKEQGSKVQLPGPLGDIVPLPKVIDIRYLSDP</sequence>
<dbReference type="InterPro" id="IPR044713">
    <property type="entry name" value="DNJA1/2-like"/>
</dbReference>
<feature type="domain" description="CR-type" evidence="8">
    <location>
        <begin position="129"/>
        <end position="214"/>
    </location>
</feature>
<dbReference type="InParanoid" id="A0A4Q1BS55"/>
<dbReference type="Proteomes" id="UP000289152">
    <property type="component" value="Unassembled WGS sequence"/>
</dbReference>
<dbReference type="AlphaFoldDB" id="A0A4Q1BS55"/>
<dbReference type="CDD" id="cd10747">
    <property type="entry name" value="DnaJ_C"/>
    <property type="match status" value="1"/>
</dbReference>
<accession>A0A4Q1BS55</accession>
<evidence type="ECO:0000256" key="4">
    <source>
        <dbReference type="ARBA" id="ARBA00022833"/>
    </source>
</evidence>
<dbReference type="PROSITE" id="PS00636">
    <property type="entry name" value="DNAJ_1"/>
    <property type="match status" value="1"/>
</dbReference>
<dbReference type="InterPro" id="IPR036410">
    <property type="entry name" value="HSP_DnaJ_Cys-rich_dom_sf"/>
</dbReference>
<dbReference type="InterPro" id="IPR001623">
    <property type="entry name" value="DnaJ_domain"/>
</dbReference>
<feature type="region of interest" description="Disordered" evidence="6">
    <location>
        <begin position="59"/>
        <end position="84"/>
    </location>
</feature>
<dbReference type="EMBL" id="SDIL01000014">
    <property type="protein sequence ID" value="RXK40833.1"/>
    <property type="molecule type" value="Genomic_DNA"/>
</dbReference>
<dbReference type="InterPro" id="IPR018253">
    <property type="entry name" value="DnaJ_domain_CS"/>
</dbReference>
<dbReference type="GO" id="GO:0006457">
    <property type="term" value="P:protein folding"/>
    <property type="evidence" value="ECO:0007669"/>
    <property type="project" value="InterPro"/>
</dbReference>
<dbReference type="PROSITE" id="PS51188">
    <property type="entry name" value="ZF_CR"/>
    <property type="match status" value="1"/>
</dbReference>
<proteinExistence type="predicted"/>
<feature type="zinc finger region" description="CR-type" evidence="5">
    <location>
        <begin position="129"/>
        <end position="214"/>
    </location>
</feature>
<evidence type="ECO:0000256" key="6">
    <source>
        <dbReference type="SAM" id="MobiDB-lite"/>
    </source>
</evidence>
<dbReference type="Pfam" id="PF00684">
    <property type="entry name" value="DnaJ_CXXCXGXG"/>
    <property type="match status" value="1"/>
</dbReference>
<dbReference type="SMART" id="SM00271">
    <property type="entry name" value="DnaJ"/>
    <property type="match status" value="1"/>
</dbReference>
<evidence type="ECO:0008006" key="11">
    <source>
        <dbReference type="Google" id="ProtNLM"/>
    </source>
</evidence>
<dbReference type="PROSITE" id="PS50076">
    <property type="entry name" value="DNAJ_2"/>
    <property type="match status" value="1"/>
</dbReference>
<dbReference type="GO" id="GO:0008270">
    <property type="term" value="F:zinc ion binding"/>
    <property type="evidence" value="ECO:0007669"/>
    <property type="project" value="UniProtKB-KW"/>
</dbReference>
<organism evidence="9 10">
    <name type="scientific">Tremella mesenterica</name>
    <name type="common">Jelly fungus</name>
    <dbReference type="NCBI Taxonomy" id="5217"/>
    <lineage>
        <taxon>Eukaryota</taxon>
        <taxon>Fungi</taxon>
        <taxon>Dikarya</taxon>
        <taxon>Basidiomycota</taxon>
        <taxon>Agaricomycotina</taxon>
        <taxon>Tremellomycetes</taxon>
        <taxon>Tremellales</taxon>
        <taxon>Tremellaceae</taxon>
        <taxon>Tremella</taxon>
    </lineage>
</organism>
<dbReference type="SUPFAM" id="SSF57938">
    <property type="entry name" value="DnaJ/Hsp40 cysteine-rich domain"/>
    <property type="match status" value="1"/>
</dbReference>
<evidence type="ECO:0000259" key="7">
    <source>
        <dbReference type="PROSITE" id="PS50076"/>
    </source>
</evidence>
<protein>
    <recommendedName>
        <fullName evidence="11">Chaperone regulator</fullName>
    </recommendedName>
</protein>
<dbReference type="Gene3D" id="2.10.230.10">
    <property type="entry name" value="Heat shock protein DnaJ, cysteine-rich domain"/>
    <property type="match status" value="1"/>
</dbReference>
<keyword evidence="3 5" id="KW-0863">Zinc-finger</keyword>
<comment type="caution">
    <text evidence="9">The sequence shown here is derived from an EMBL/GenBank/DDBJ whole genome shotgun (WGS) entry which is preliminary data.</text>
</comment>
<dbReference type="Gene3D" id="2.60.260.20">
    <property type="entry name" value="Urease metallochaperone UreE, N-terminal domain"/>
    <property type="match status" value="2"/>
</dbReference>
<name>A0A4Q1BS55_TREME</name>
<dbReference type="STRING" id="5217.A0A4Q1BS55"/>
<evidence type="ECO:0000256" key="5">
    <source>
        <dbReference type="PROSITE-ProRule" id="PRU00546"/>
    </source>
</evidence>
<dbReference type="Pfam" id="PF01556">
    <property type="entry name" value="DnaJ_C"/>
    <property type="match status" value="1"/>
</dbReference>
<evidence type="ECO:0000259" key="8">
    <source>
        <dbReference type="PROSITE" id="PS51188"/>
    </source>
</evidence>
<dbReference type="InterPro" id="IPR001305">
    <property type="entry name" value="HSP_DnaJ_Cys-rich_dom"/>
</dbReference>
<dbReference type="PRINTS" id="PR00625">
    <property type="entry name" value="JDOMAIN"/>
</dbReference>
<evidence type="ECO:0000313" key="9">
    <source>
        <dbReference type="EMBL" id="RXK40833.1"/>
    </source>
</evidence>
<keyword evidence="4 5" id="KW-0862">Zinc</keyword>